<proteinExistence type="predicted"/>
<reference evidence="1" key="1">
    <citation type="journal article" date="2014" name="Int. J. Syst. Evol. Microbiol.">
        <title>Complete genome sequence of Corynebacterium casei LMG S-19264T (=DSM 44701T), isolated from a smear-ripened cheese.</title>
        <authorList>
            <consortium name="US DOE Joint Genome Institute (JGI-PGF)"/>
            <person name="Walter F."/>
            <person name="Albersmeier A."/>
            <person name="Kalinowski J."/>
            <person name="Ruckert C."/>
        </authorList>
    </citation>
    <scope>NUCLEOTIDE SEQUENCE</scope>
    <source>
        <strain evidence="1">CGMCC 1.15330</strain>
    </source>
</reference>
<reference evidence="1" key="2">
    <citation type="submission" date="2020-09" db="EMBL/GenBank/DDBJ databases">
        <authorList>
            <person name="Sun Q."/>
            <person name="Zhou Y."/>
        </authorList>
    </citation>
    <scope>NUCLEOTIDE SEQUENCE</scope>
    <source>
        <strain evidence="1">CGMCC 1.15330</strain>
    </source>
</reference>
<comment type="caution">
    <text evidence="1">The sequence shown here is derived from an EMBL/GenBank/DDBJ whole genome shotgun (WGS) entry which is preliminary data.</text>
</comment>
<protein>
    <submittedName>
        <fullName evidence="1">Antitoxin VapB</fullName>
    </submittedName>
</protein>
<dbReference type="InterPro" id="IPR011660">
    <property type="entry name" value="VapB-like"/>
</dbReference>
<accession>A0A916T1H7</accession>
<dbReference type="RefSeq" id="WP_188658310.1">
    <property type="nucleotide sequence ID" value="NZ_BMIH01000002.1"/>
</dbReference>
<dbReference type="EMBL" id="BMIH01000002">
    <property type="protein sequence ID" value="GGB28084.1"/>
    <property type="molecule type" value="Genomic_DNA"/>
</dbReference>
<organism evidence="1 2">
    <name type="scientific">Sphingomonas metalli</name>
    <dbReference type="NCBI Taxonomy" id="1779358"/>
    <lineage>
        <taxon>Bacteria</taxon>
        <taxon>Pseudomonadati</taxon>
        <taxon>Pseudomonadota</taxon>
        <taxon>Alphaproteobacteria</taxon>
        <taxon>Sphingomonadales</taxon>
        <taxon>Sphingomonadaceae</taxon>
        <taxon>Sphingomonas</taxon>
    </lineage>
</organism>
<evidence type="ECO:0000313" key="2">
    <source>
        <dbReference type="Proteomes" id="UP000623067"/>
    </source>
</evidence>
<keyword evidence="2" id="KW-1185">Reference proteome</keyword>
<name>A0A916T1H7_9SPHN</name>
<dbReference type="Proteomes" id="UP000623067">
    <property type="component" value="Unassembled WGS sequence"/>
</dbReference>
<gene>
    <name evidence="1" type="primary">vapB</name>
    <name evidence="1" type="ORF">GCM10011380_17100</name>
</gene>
<dbReference type="Pfam" id="PF07704">
    <property type="entry name" value="PSK_trans_fac"/>
    <property type="match status" value="1"/>
</dbReference>
<dbReference type="AlphaFoldDB" id="A0A916T1H7"/>
<sequence length="83" mass="9434">MGISIKHEAYERAIRELATARGLSLTDAIGLAVQNELARQADKPSKEEWLRRIRAMQARVASYPVLDDRTPDEMLYDEHGLPK</sequence>
<evidence type="ECO:0000313" key="1">
    <source>
        <dbReference type="EMBL" id="GGB28084.1"/>
    </source>
</evidence>